<keyword evidence="1" id="KW-1133">Transmembrane helix</keyword>
<organism evidence="2 3">
    <name type="scientific">Thlaspi arvense</name>
    <name type="common">Field penny-cress</name>
    <dbReference type="NCBI Taxonomy" id="13288"/>
    <lineage>
        <taxon>Eukaryota</taxon>
        <taxon>Viridiplantae</taxon>
        <taxon>Streptophyta</taxon>
        <taxon>Embryophyta</taxon>
        <taxon>Tracheophyta</taxon>
        <taxon>Spermatophyta</taxon>
        <taxon>Magnoliopsida</taxon>
        <taxon>eudicotyledons</taxon>
        <taxon>Gunneridae</taxon>
        <taxon>Pentapetalae</taxon>
        <taxon>rosids</taxon>
        <taxon>malvids</taxon>
        <taxon>Brassicales</taxon>
        <taxon>Brassicaceae</taxon>
        <taxon>Thlaspideae</taxon>
        <taxon>Thlaspi</taxon>
    </lineage>
</organism>
<keyword evidence="3" id="KW-1185">Reference proteome</keyword>
<evidence type="ECO:0000256" key="1">
    <source>
        <dbReference type="SAM" id="Phobius"/>
    </source>
</evidence>
<reference evidence="2 3" key="1">
    <citation type="submission" date="2022-03" db="EMBL/GenBank/DDBJ databases">
        <authorList>
            <person name="Nunn A."/>
            <person name="Chopra R."/>
            <person name="Nunn A."/>
            <person name="Contreras Garrido A."/>
        </authorList>
    </citation>
    <scope>NUCLEOTIDE SEQUENCE [LARGE SCALE GENOMIC DNA]</scope>
</reference>
<evidence type="ECO:0000313" key="2">
    <source>
        <dbReference type="EMBL" id="CAH2051335.1"/>
    </source>
</evidence>
<dbReference type="AlphaFoldDB" id="A0AAU9RSS1"/>
<name>A0AAU9RSS1_THLAR</name>
<evidence type="ECO:0000313" key="3">
    <source>
        <dbReference type="Proteomes" id="UP000836841"/>
    </source>
</evidence>
<feature type="transmembrane region" description="Helical" evidence="1">
    <location>
        <begin position="6"/>
        <end position="29"/>
    </location>
</feature>
<protein>
    <submittedName>
        <fullName evidence="2">Uncharacterized protein</fullName>
    </submittedName>
</protein>
<sequence length="34" mass="3837">MSSGRSLSVIVVFLSAIFVSFVVYILIVLRMYIL</sequence>
<dbReference type="EMBL" id="OU466859">
    <property type="protein sequence ID" value="CAH2051335.1"/>
    <property type="molecule type" value="Genomic_DNA"/>
</dbReference>
<keyword evidence="1" id="KW-0812">Transmembrane</keyword>
<proteinExistence type="predicted"/>
<gene>
    <name evidence="2" type="ORF">TAV2_LOCUS10036</name>
</gene>
<keyword evidence="1" id="KW-0472">Membrane</keyword>
<accession>A0AAU9RSS1</accession>
<dbReference type="Proteomes" id="UP000836841">
    <property type="component" value="Chromosome 3"/>
</dbReference>